<evidence type="ECO:0000313" key="3">
    <source>
        <dbReference type="Proteomes" id="UP000053989"/>
    </source>
</evidence>
<dbReference type="InParanoid" id="A0A0C3DHU9"/>
<reference evidence="2 3" key="1">
    <citation type="submission" date="2014-04" db="EMBL/GenBank/DDBJ databases">
        <authorList>
            <consortium name="DOE Joint Genome Institute"/>
            <person name="Kuo A."/>
            <person name="Kohler A."/>
            <person name="Nagy L.G."/>
            <person name="Floudas D."/>
            <person name="Copeland A."/>
            <person name="Barry K.W."/>
            <person name="Cichocki N."/>
            <person name="Veneault-Fourrey C."/>
            <person name="LaButti K."/>
            <person name="Lindquist E.A."/>
            <person name="Lipzen A."/>
            <person name="Lundell T."/>
            <person name="Morin E."/>
            <person name="Murat C."/>
            <person name="Sun H."/>
            <person name="Tunlid A."/>
            <person name="Henrissat B."/>
            <person name="Grigoriev I.V."/>
            <person name="Hibbett D.S."/>
            <person name="Martin F."/>
            <person name="Nordberg H.P."/>
            <person name="Cantor M.N."/>
            <person name="Hua S.X."/>
        </authorList>
    </citation>
    <scope>NUCLEOTIDE SEQUENCE [LARGE SCALE GENOMIC DNA]</scope>
    <source>
        <strain evidence="2 3">Foug A</strain>
    </source>
</reference>
<dbReference type="OrthoDB" id="2684275at2759"/>
<dbReference type="AlphaFoldDB" id="A0A0C3DHU9"/>
<keyword evidence="3" id="KW-1185">Reference proteome</keyword>
<evidence type="ECO:0000256" key="1">
    <source>
        <dbReference type="SAM" id="MobiDB-lite"/>
    </source>
</evidence>
<dbReference type="HOGENOM" id="CLU_1653166_0_0_1"/>
<organism evidence="2 3">
    <name type="scientific">Scleroderma citrinum Foug A</name>
    <dbReference type="NCBI Taxonomy" id="1036808"/>
    <lineage>
        <taxon>Eukaryota</taxon>
        <taxon>Fungi</taxon>
        <taxon>Dikarya</taxon>
        <taxon>Basidiomycota</taxon>
        <taxon>Agaricomycotina</taxon>
        <taxon>Agaricomycetes</taxon>
        <taxon>Agaricomycetidae</taxon>
        <taxon>Boletales</taxon>
        <taxon>Sclerodermatineae</taxon>
        <taxon>Sclerodermataceae</taxon>
        <taxon>Scleroderma</taxon>
    </lineage>
</organism>
<gene>
    <name evidence="2" type="ORF">SCLCIDRAFT_966931</name>
</gene>
<evidence type="ECO:0000313" key="2">
    <source>
        <dbReference type="EMBL" id="KIM60275.1"/>
    </source>
</evidence>
<accession>A0A0C3DHU9</accession>
<dbReference type="EMBL" id="KN822064">
    <property type="protein sequence ID" value="KIM60275.1"/>
    <property type="molecule type" value="Genomic_DNA"/>
</dbReference>
<dbReference type="Proteomes" id="UP000053989">
    <property type="component" value="Unassembled WGS sequence"/>
</dbReference>
<protein>
    <submittedName>
        <fullName evidence="2">Uncharacterized protein</fullName>
    </submittedName>
</protein>
<reference evidence="3" key="2">
    <citation type="submission" date="2015-01" db="EMBL/GenBank/DDBJ databases">
        <title>Evolutionary Origins and Diversification of the Mycorrhizal Mutualists.</title>
        <authorList>
            <consortium name="DOE Joint Genome Institute"/>
            <consortium name="Mycorrhizal Genomics Consortium"/>
            <person name="Kohler A."/>
            <person name="Kuo A."/>
            <person name="Nagy L.G."/>
            <person name="Floudas D."/>
            <person name="Copeland A."/>
            <person name="Barry K.W."/>
            <person name="Cichocki N."/>
            <person name="Veneault-Fourrey C."/>
            <person name="LaButti K."/>
            <person name="Lindquist E.A."/>
            <person name="Lipzen A."/>
            <person name="Lundell T."/>
            <person name="Morin E."/>
            <person name="Murat C."/>
            <person name="Riley R."/>
            <person name="Ohm R."/>
            <person name="Sun H."/>
            <person name="Tunlid A."/>
            <person name="Henrissat B."/>
            <person name="Grigoriev I.V."/>
            <person name="Hibbett D.S."/>
            <person name="Martin F."/>
        </authorList>
    </citation>
    <scope>NUCLEOTIDE SEQUENCE [LARGE SCALE GENOMIC DNA]</scope>
    <source>
        <strain evidence="3">Foug A</strain>
    </source>
</reference>
<sequence>MVITNVVASTKSRQAPSNNDLPAGSLRTFTMRFVPILRKYVGALENPWVTESLVRPVQIIWDGVMQGWPHKFTEDNDKVYRLKIYDWRTQFGKAALDAVEAHWASDAKYSNPEVHKNYVESALSPRLPFMYGCVEVLDDLGTIQVRAVRIQGNPLMLLHL</sequence>
<name>A0A0C3DHU9_9AGAM</name>
<feature type="region of interest" description="Disordered" evidence="1">
    <location>
        <begin position="1"/>
        <end position="20"/>
    </location>
</feature>
<proteinExistence type="predicted"/>